<gene>
    <name evidence="1" type="ORF">EVAR_103848_1</name>
</gene>
<proteinExistence type="predicted"/>
<protein>
    <submittedName>
        <fullName evidence="1">Uncharacterized protein</fullName>
    </submittedName>
</protein>
<dbReference type="OrthoDB" id="411871at2759"/>
<sequence>MAPATDPKAYRPITLLPVLGKILERTLLELVPGLRGSISKNQHGFVPGRSTSTALNDILGCRGPAYVQLIFLTSPGLRQCVWPMV</sequence>
<dbReference type="EMBL" id="BGZK01002917">
    <property type="protein sequence ID" value="GBP97335.1"/>
    <property type="molecule type" value="Genomic_DNA"/>
</dbReference>
<keyword evidence="2" id="KW-1185">Reference proteome</keyword>
<dbReference type="Proteomes" id="UP000299102">
    <property type="component" value="Unassembled WGS sequence"/>
</dbReference>
<name>A0A4C2AEB7_EUMVA</name>
<reference evidence="1 2" key="1">
    <citation type="journal article" date="2019" name="Commun. Biol.">
        <title>The bagworm genome reveals a unique fibroin gene that provides high tensile strength.</title>
        <authorList>
            <person name="Kono N."/>
            <person name="Nakamura H."/>
            <person name="Ohtoshi R."/>
            <person name="Tomita M."/>
            <person name="Numata K."/>
            <person name="Arakawa K."/>
        </authorList>
    </citation>
    <scope>NUCLEOTIDE SEQUENCE [LARGE SCALE GENOMIC DNA]</scope>
</reference>
<accession>A0A4C2AEB7</accession>
<comment type="caution">
    <text evidence="1">The sequence shown here is derived from an EMBL/GenBank/DDBJ whole genome shotgun (WGS) entry which is preliminary data.</text>
</comment>
<organism evidence="1 2">
    <name type="scientific">Eumeta variegata</name>
    <name type="common">Bagworm moth</name>
    <name type="synonym">Eumeta japonica</name>
    <dbReference type="NCBI Taxonomy" id="151549"/>
    <lineage>
        <taxon>Eukaryota</taxon>
        <taxon>Metazoa</taxon>
        <taxon>Ecdysozoa</taxon>
        <taxon>Arthropoda</taxon>
        <taxon>Hexapoda</taxon>
        <taxon>Insecta</taxon>
        <taxon>Pterygota</taxon>
        <taxon>Neoptera</taxon>
        <taxon>Endopterygota</taxon>
        <taxon>Lepidoptera</taxon>
        <taxon>Glossata</taxon>
        <taxon>Ditrysia</taxon>
        <taxon>Tineoidea</taxon>
        <taxon>Psychidae</taxon>
        <taxon>Oiketicinae</taxon>
        <taxon>Eumeta</taxon>
    </lineage>
</organism>
<evidence type="ECO:0000313" key="2">
    <source>
        <dbReference type="Proteomes" id="UP000299102"/>
    </source>
</evidence>
<dbReference type="AlphaFoldDB" id="A0A4C2AEB7"/>
<evidence type="ECO:0000313" key="1">
    <source>
        <dbReference type="EMBL" id="GBP97335.1"/>
    </source>
</evidence>